<sequence>MDIRLSSFYHPHRFSRYNMVNGFFFSRTEEENFHHFIKDNIKPDDKCSIFCDPPFSAPLSLIVKQINSIIQYISSFQITKNNCKSLNQNDIPYLLVLPFFFEKKLQKIAPFLNLLDYKITYENHSRLDCDITDNRNHRDLTNKIGDHSNRGQRRDSIVRLFTSLLPSLVHPPKSIEKCFSWNEGKNHLIINFLSNEKLKYTASAVVASASHTSLTFRSKFDIVLPAFNPLTVVVNQRIHERRTIFLIVFQSTDQNLIYQVQYLLLDSRTSNSNLVRPILVLDSSSNQSNTTYNQRFVLVSESPYRQGVEKWIDYSESLCSSEFCLIIDADNLNRFNLYDSLACGCIPVIVNDDIVLPFSEVLDWYKIAIHIPQVKFQKIPSILSTYSSKEKSLLRKQIMFIYQRYFSSIEKIILTTLDILNDRVFPQYSRSYAEWNYPNYSKVGLPISPVLFYPAKAFTRTGFTALIRAHNHFTLLCILLKSIQSVKSLRRIVVVWTNKIYPVPDSTLWPSLIVPLSVVRSAYGSVNGRFFPYRQIITEAVFSIEEDTCLPSVELIERAFEHYLHLYTDLLASSIKAFIDDLDTCEDIFFYWFIIQTSNGQSVLSTSGSNRSSTNNYSSNLYNLSNECNITPKHCSFHHYLHLYTDLLASSIKAFIDDLDTCEDIFFYWFIIQTSNGQSVLSTSGSNRSSTNNYSSNLYNLSNECNITPKHCSFHVSRLKSFVQQFDRTNYYPMKISHITAGAL</sequence>
<dbReference type="GO" id="GO:0005789">
    <property type="term" value="C:endoplasmic reticulum membrane"/>
    <property type="evidence" value="ECO:0007669"/>
    <property type="project" value="UniProtKB-SubCell"/>
</dbReference>
<evidence type="ECO:0000259" key="9">
    <source>
        <dbReference type="Pfam" id="PF03016"/>
    </source>
</evidence>
<reference evidence="11 12" key="1">
    <citation type="journal article" date="2019" name="PLoS Pathog.">
        <title>Genome sequence of the bovine parasite Schistosoma bovis Tanzania.</title>
        <authorList>
            <person name="Oey H."/>
            <person name="Zakrzewski M."/>
            <person name="Gobert G."/>
            <person name="Gravermann K."/>
            <person name="Stoye J."/>
            <person name="Jones M."/>
            <person name="Mcmanus D."/>
            <person name="Krause L."/>
        </authorList>
    </citation>
    <scope>NUCLEOTIDE SEQUENCE [LARGE SCALE GENOMIC DNA]</scope>
    <source>
        <strain evidence="11 12">TAN1997</strain>
    </source>
</reference>
<dbReference type="STRING" id="6184.A0A430QEW9"/>
<keyword evidence="12" id="KW-1185">Reference proteome</keyword>
<dbReference type="InterPro" id="IPR040911">
    <property type="entry name" value="Exostosin_GT47"/>
</dbReference>
<dbReference type="Gene3D" id="3.90.550.10">
    <property type="entry name" value="Spore Coat Polysaccharide Biosynthesis Protein SpsA, Chain A"/>
    <property type="match status" value="1"/>
</dbReference>
<comment type="caution">
    <text evidence="11">The sequence shown here is derived from an EMBL/GenBank/DDBJ whole genome shotgun (WGS) entry which is preliminary data.</text>
</comment>
<keyword evidence="4" id="KW-0812">Transmembrane</keyword>
<dbReference type="InterPro" id="IPR015338">
    <property type="entry name" value="GT64_dom"/>
</dbReference>
<keyword evidence="7" id="KW-0472">Membrane</keyword>
<comment type="subcellular location">
    <subcellularLocation>
        <location evidence="1">Endoplasmic reticulum membrane</location>
        <topology evidence="1">Single-pass type II membrane protein</topology>
    </subcellularLocation>
</comment>
<evidence type="ECO:0000256" key="1">
    <source>
        <dbReference type="ARBA" id="ARBA00004648"/>
    </source>
</evidence>
<evidence type="ECO:0000256" key="2">
    <source>
        <dbReference type="ARBA" id="ARBA00010271"/>
    </source>
</evidence>
<protein>
    <submittedName>
        <fullName evidence="11">Glucuronyl/N-acetylglucosaminyl transferase EXT2</fullName>
    </submittedName>
</protein>
<accession>A0A430QEW9</accession>
<evidence type="ECO:0000256" key="4">
    <source>
        <dbReference type="ARBA" id="ARBA00022692"/>
    </source>
</evidence>
<gene>
    <name evidence="11" type="ORF">DC041_0006713</name>
</gene>
<keyword evidence="6" id="KW-1133">Transmembrane helix</keyword>
<dbReference type="AlphaFoldDB" id="A0A430QEW9"/>
<evidence type="ECO:0000313" key="11">
    <source>
        <dbReference type="EMBL" id="RTG86268.1"/>
    </source>
</evidence>
<keyword evidence="3 11" id="KW-0808">Transferase</keyword>
<dbReference type="InterPro" id="IPR004263">
    <property type="entry name" value="Exostosin"/>
</dbReference>
<dbReference type="InterPro" id="IPR029044">
    <property type="entry name" value="Nucleotide-diphossugar_trans"/>
</dbReference>
<dbReference type="GO" id="GO:0015012">
    <property type="term" value="P:heparan sulfate proteoglycan biosynthetic process"/>
    <property type="evidence" value="ECO:0007669"/>
    <property type="project" value="UniProtKB-ARBA"/>
</dbReference>
<evidence type="ECO:0000313" key="12">
    <source>
        <dbReference type="Proteomes" id="UP000290809"/>
    </source>
</evidence>
<dbReference type="Pfam" id="PF03016">
    <property type="entry name" value="Exostosin_GT47"/>
    <property type="match status" value="1"/>
</dbReference>
<evidence type="ECO:0000256" key="5">
    <source>
        <dbReference type="ARBA" id="ARBA00022824"/>
    </source>
</evidence>
<dbReference type="GO" id="GO:0016757">
    <property type="term" value="F:glycosyltransferase activity"/>
    <property type="evidence" value="ECO:0007669"/>
    <property type="project" value="InterPro"/>
</dbReference>
<evidence type="ECO:0000259" key="10">
    <source>
        <dbReference type="Pfam" id="PF09258"/>
    </source>
</evidence>
<dbReference type="EMBL" id="QMKO01001832">
    <property type="protein sequence ID" value="RTG86268.1"/>
    <property type="molecule type" value="Genomic_DNA"/>
</dbReference>
<proteinExistence type="inferred from homology"/>
<evidence type="ECO:0000256" key="3">
    <source>
        <dbReference type="ARBA" id="ARBA00022679"/>
    </source>
</evidence>
<name>A0A430QEW9_SCHBO</name>
<dbReference type="PANTHER" id="PTHR48261">
    <property type="entry name" value="ACETYLGLUCOSAMINYLTRANSFERASE"/>
    <property type="match status" value="1"/>
</dbReference>
<keyword evidence="5" id="KW-0256">Endoplasmic reticulum</keyword>
<keyword evidence="8" id="KW-1015">Disulfide bond</keyword>
<feature type="domain" description="Exostosin GT47" evidence="9">
    <location>
        <begin position="180"/>
        <end position="384"/>
    </location>
</feature>
<dbReference type="Proteomes" id="UP000290809">
    <property type="component" value="Unassembled WGS sequence"/>
</dbReference>
<dbReference type="Pfam" id="PF09258">
    <property type="entry name" value="Glyco_transf_64"/>
    <property type="match status" value="1"/>
</dbReference>
<dbReference type="PANTHER" id="PTHR48261:SF2">
    <property type="entry name" value="ACETYLGLUCOSAMINYLTRANSFERASE"/>
    <property type="match status" value="1"/>
</dbReference>
<feature type="domain" description="Glycosyl transferase 64" evidence="10">
    <location>
        <begin position="463"/>
        <end position="561"/>
    </location>
</feature>
<organism evidence="11 12">
    <name type="scientific">Schistosoma bovis</name>
    <name type="common">Blood fluke</name>
    <dbReference type="NCBI Taxonomy" id="6184"/>
    <lineage>
        <taxon>Eukaryota</taxon>
        <taxon>Metazoa</taxon>
        <taxon>Spiralia</taxon>
        <taxon>Lophotrochozoa</taxon>
        <taxon>Platyhelminthes</taxon>
        <taxon>Trematoda</taxon>
        <taxon>Digenea</taxon>
        <taxon>Strigeidida</taxon>
        <taxon>Schistosomatoidea</taxon>
        <taxon>Schistosomatidae</taxon>
        <taxon>Schistosoma</taxon>
    </lineage>
</organism>
<evidence type="ECO:0000256" key="6">
    <source>
        <dbReference type="ARBA" id="ARBA00022989"/>
    </source>
</evidence>
<evidence type="ECO:0000256" key="7">
    <source>
        <dbReference type="ARBA" id="ARBA00023136"/>
    </source>
</evidence>
<evidence type="ECO:0000256" key="8">
    <source>
        <dbReference type="ARBA" id="ARBA00023157"/>
    </source>
</evidence>
<comment type="similarity">
    <text evidence="2">Belongs to the glycosyltransferase 47 family.</text>
</comment>